<dbReference type="RefSeq" id="WP_336348805.1">
    <property type="nucleotide sequence ID" value="NZ_JAZAQL010000001.1"/>
</dbReference>
<name>A0ABD5VCI3_9EURY</name>
<dbReference type="AlphaFoldDB" id="A0ABD5VCI3"/>
<feature type="domain" description="DUF7347" evidence="1">
    <location>
        <begin position="9"/>
        <end position="89"/>
    </location>
</feature>
<dbReference type="Proteomes" id="UP001596395">
    <property type="component" value="Unassembled WGS sequence"/>
</dbReference>
<dbReference type="InterPro" id="IPR055775">
    <property type="entry name" value="DUF7351"/>
</dbReference>
<gene>
    <name evidence="3" type="ORF">ACFQGB_02850</name>
</gene>
<dbReference type="InterPro" id="IPR036388">
    <property type="entry name" value="WH-like_DNA-bd_sf"/>
</dbReference>
<dbReference type="Gene3D" id="1.10.10.10">
    <property type="entry name" value="Winged helix-like DNA-binding domain superfamily/Winged helix DNA-binding domain"/>
    <property type="match status" value="1"/>
</dbReference>
<proteinExistence type="predicted"/>
<organism evidence="3 4">
    <name type="scientific">Halorubellus litoreus</name>
    <dbReference type="NCBI Taxonomy" id="755308"/>
    <lineage>
        <taxon>Archaea</taxon>
        <taxon>Methanobacteriati</taxon>
        <taxon>Methanobacteriota</taxon>
        <taxon>Stenosarchaea group</taxon>
        <taxon>Halobacteria</taxon>
        <taxon>Halobacteriales</taxon>
        <taxon>Halorubellaceae</taxon>
        <taxon>Halorubellus</taxon>
    </lineage>
</organism>
<evidence type="ECO:0000313" key="4">
    <source>
        <dbReference type="Proteomes" id="UP001596395"/>
    </source>
</evidence>
<accession>A0ABD5VCI3</accession>
<dbReference type="EMBL" id="JBHSXN010000001">
    <property type="protein sequence ID" value="MFC6951792.1"/>
    <property type="molecule type" value="Genomic_DNA"/>
</dbReference>
<dbReference type="Pfam" id="PF24038">
    <property type="entry name" value="DUF7347"/>
    <property type="match status" value="1"/>
</dbReference>
<reference evidence="3 4" key="1">
    <citation type="journal article" date="2019" name="Int. J. Syst. Evol. Microbiol.">
        <title>The Global Catalogue of Microorganisms (GCM) 10K type strain sequencing project: providing services to taxonomists for standard genome sequencing and annotation.</title>
        <authorList>
            <consortium name="The Broad Institute Genomics Platform"/>
            <consortium name="The Broad Institute Genome Sequencing Center for Infectious Disease"/>
            <person name="Wu L."/>
            <person name="Ma J."/>
        </authorList>
    </citation>
    <scope>NUCLEOTIDE SEQUENCE [LARGE SCALE GENOMIC DNA]</scope>
    <source>
        <strain evidence="3 4">GX26</strain>
    </source>
</reference>
<comment type="caution">
    <text evidence="3">The sequence shown here is derived from an EMBL/GenBank/DDBJ whole genome shotgun (WGS) entry which is preliminary data.</text>
</comment>
<sequence>MVEDTHSVSDAFAALGDETRVAILEALVDARCEDPENPGLSFSALRERVGVADSGRFNYHLGKLRGRFVASEDGEYSLTEAGNEIVGAIFAGTYDDDVLDLDPAPLDEECPLCETPVVAHFGDGQLRVECEDEHPLLVTALPPAAATDRSTEEIVRFAVRKTYAQLDLVTAGICSECYGHVEGEIRSVESDDDALPAYAYHTECTRCGYVTGSVAAVAALRHPAFVAFCHDHGVTVQERLPWTLPGIVDDDTSAVSDDPPRYETSFELGGERLVVTLGDTGDVLDATRE</sequence>
<dbReference type="SUPFAM" id="SSF46785">
    <property type="entry name" value="Winged helix' DNA-binding domain"/>
    <property type="match status" value="1"/>
</dbReference>
<dbReference type="CDD" id="cd00090">
    <property type="entry name" value="HTH_ARSR"/>
    <property type="match status" value="1"/>
</dbReference>
<evidence type="ECO:0000313" key="3">
    <source>
        <dbReference type="EMBL" id="MFC6951792.1"/>
    </source>
</evidence>
<dbReference type="InterPro" id="IPR036390">
    <property type="entry name" value="WH_DNA-bd_sf"/>
</dbReference>
<keyword evidence="4" id="KW-1185">Reference proteome</keyword>
<evidence type="ECO:0000259" key="1">
    <source>
        <dbReference type="Pfam" id="PF24038"/>
    </source>
</evidence>
<protein>
    <submittedName>
        <fullName evidence="3">ArsR/SmtB family transcription factor</fullName>
    </submittedName>
</protein>
<dbReference type="InterPro" id="IPR011991">
    <property type="entry name" value="ArsR-like_HTH"/>
</dbReference>
<dbReference type="Pfam" id="PF24042">
    <property type="entry name" value="DUF7351"/>
    <property type="match status" value="1"/>
</dbReference>
<evidence type="ECO:0000259" key="2">
    <source>
        <dbReference type="Pfam" id="PF24042"/>
    </source>
</evidence>
<feature type="domain" description="DUF7351" evidence="2">
    <location>
        <begin position="107"/>
        <end position="283"/>
    </location>
</feature>
<dbReference type="InterPro" id="IPR055771">
    <property type="entry name" value="DUF7347"/>
</dbReference>